<accession>A0AAP8V374</accession>
<feature type="transmembrane region" description="Helical" evidence="1">
    <location>
        <begin position="31"/>
        <end position="49"/>
    </location>
</feature>
<evidence type="ECO:0000313" key="2">
    <source>
        <dbReference type="EMBL" id="KGC14976.1"/>
    </source>
</evidence>
<evidence type="ECO:0000313" key="3">
    <source>
        <dbReference type="EMBL" id="UWX73704.1"/>
    </source>
</evidence>
<keyword evidence="1" id="KW-0472">Membrane</keyword>
<reference evidence="2 4" key="1">
    <citation type="submission" date="2014-04" db="EMBL/GenBank/DDBJ databases">
        <authorList>
            <person name="Bishop-Lilly K.A."/>
            <person name="Broomall S.M."/>
            <person name="Chain P.S."/>
            <person name="Chertkov O."/>
            <person name="Coyne S.R."/>
            <person name="Daligault H.E."/>
            <person name="Davenport K.W."/>
            <person name="Erkkila T."/>
            <person name="Frey K.G."/>
            <person name="Gibbons H.S."/>
            <person name="Gu W."/>
            <person name="Jaissle J."/>
            <person name="Johnson S.L."/>
            <person name="Koroleva G.I."/>
            <person name="Ladner J.T."/>
            <person name="Lo C.-C."/>
            <person name="Minogue T.D."/>
            <person name="Munk C."/>
            <person name="Palacios G.F."/>
            <person name="Redden C.L."/>
            <person name="Rosenzweig C.N."/>
            <person name="Scholz M.B."/>
            <person name="Teshima H."/>
            <person name="Xu Y."/>
        </authorList>
    </citation>
    <scope>NUCLEOTIDE SEQUENCE [LARGE SCALE GENOMIC DNA]</scope>
    <source>
        <strain evidence="2">Gladioli</strain>
        <strain evidence="4">gladioli</strain>
    </source>
</reference>
<protein>
    <submittedName>
        <fullName evidence="2">Membrane protein</fullName>
    </submittedName>
</protein>
<dbReference type="Proteomes" id="UP000029590">
    <property type="component" value="Unassembled WGS sequence"/>
</dbReference>
<dbReference type="RefSeq" id="WP_013690732.1">
    <property type="nucleotide sequence ID" value="NZ_CADEPT010000003.1"/>
</dbReference>
<dbReference type="AlphaFoldDB" id="A0AAP8V374"/>
<keyword evidence="1" id="KW-1133">Transmembrane helix</keyword>
<name>A0AAP8V374_BURGA</name>
<gene>
    <name evidence="2" type="ORF">DM48_2065</name>
    <name evidence="3" type="ORF">NYZ96_19330</name>
</gene>
<feature type="transmembrane region" description="Helical" evidence="1">
    <location>
        <begin position="124"/>
        <end position="140"/>
    </location>
</feature>
<reference evidence="3" key="2">
    <citation type="submission" date="2022-09" db="EMBL/GenBank/DDBJ databases">
        <title>Genomic of Burkholderia gladioli.</title>
        <authorList>
            <person name="Wu H."/>
        </authorList>
    </citation>
    <scope>NUCLEOTIDE SEQUENCE</scope>
    <source>
        <strain evidence="3">ZN-S4</strain>
    </source>
</reference>
<dbReference type="Proteomes" id="UP001059745">
    <property type="component" value="Chromosome 2"/>
</dbReference>
<dbReference type="EMBL" id="CP104215">
    <property type="protein sequence ID" value="UWX73704.1"/>
    <property type="molecule type" value="Genomic_DNA"/>
</dbReference>
<dbReference type="KEGG" id="bgo:BM43_5700"/>
<feature type="transmembrane region" description="Helical" evidence="1">
    <location>
        <begin position="61"/>
        <end position="81"/>
    </location>
</feature>
<organism evidence="2 4">
    <name type="scientific">Burkholderia gladioli</name>
    <name type="common">Pseudomonas marginata</name>
    <name type="synonym">Phytomonas marginata</name>
    <dbReference type="NCBI Taxonomy" id="28095"/>
    <lineage>
        <taxon>Bacteria</taxon>
        <taxon>Pseudomonadati</taxon>
        <taxon>Pseudomonadota</taxon>
        <taxon>Betaproteobacteria</taxon>
        <taxon>Burkholderiales</taxon>
        <taxon>Burkholderiaceae</taxon>
        <taxon>Burkholderia</taxon>
    </lineage>
</organism>
<keyword evidence="1" id="KW-0812">Transmembrane</keyword>
<feature type="transmembrane region" description="Helical" evidence="1">
    <location>
        <begin position="101"/>
        <end position="118"/>
    </location>
</feature>
<evidence type="ECO:0000256" key="1">
    <source>
        <dbReference type="SAM" id="Phobius"/>
    </source>
</evidence>
<sequence length="161" mass="17429">MNYSHEATPAWLWIVLLLVVWRAIRALQPKIMSTSRMLIFPALFTVWSIGNLEHRAEGHAVPMLAAIVALALGVAAGWYAAGTGRVRADHERRLIERPGGVVPLIVVLVSVGGKLLFFSGGAPGAMAILFSVLLLGLLWGRTLHYGQRYLSAPHTSLTPAT</sequence>
<feature type="transmembrane region" description="Helical" evidence="1">
    <location>
        <begin position="6"/>
        <end position="24"/>
    </location>
</feature>
<evidence type="ECO:0000313" key="4">
    <source>
        <dbReference type="Proteomes" id="UP000029590"/>
    </source>
</evidence>
<dbReference type="EMBL" id="JPGG01000016">
    <property type="protein sequence ID" value="KGC14976.1"/>
    <property type="molecule type" value="Genomic_DNA"/>
</dbReference>
<proteinExistence type="predicted"/>